<reference evidence="2" key="3">
    <citation type="submission" date="2022-06" db="UniProtKB">
        <authorList>
            <consortium name="EnsemblMetazoa"/>
        </authorList>
    </citation>
    <scope>IDENTIFICATION</scope>
</reference>
<accession>A0A834R3A5</accession>
<gene>
    <name evidence="1" type="ORF">SSS_7100</name>
</gene>
<evidence type="ECO:0000313" key="3">
    <source>
        <dbReference type="Proteomes" id="UP000070412"/>
    </source>
</evidence>
<name>A0A834R3A5_SARSC</name>
<dbReference type="Proteomes" id="UP000070412">
    <property type="component" value="Unassembled WGS sequence"/>
</dbReference>
<sequence>MTTGQRGHWLGGIHGPVPSKYSDKCLLHDNDDEDIGLVVYMVQFHQDFLTKCLLHVQPDDNDVASFCVSWTISLYEQSILQHNLDCTNHTLDSMTTGRLATTSTFIPSLMSPGHETLAWWYTWSSSINISDNAVAFQPDDNDVDIAWRYAWPVPSCFRQKLLHYSLLRIRGQFRSLVRMFFHILILPMLCLDNDEGHWLGRMHGPVPSLEFPNKTSIAFTACSQKQGTSARAIEIKACFFTPTFLDQCWCLGQRCGHLCGGMHGPVPSSYLRT</sequence>
<proteinExistence type="predicted"/>
<organism evidence="1">
    <name type="scientific">Sarcoptes scabiei</name>
    <name type="common">Itch mite</name>
    <name type="synonym">Acarus scabiei</name>
    <dbReference type="NCBI Taxonomy" id="52283"/>
    <lineage>
        <taxon>Eukaryota</taxon>
        <taxon>Metazoa</taxon>
        <taxon>Ecdysozoa</taxon>
        <taxon>Arthropoda</taxon>
        <taxon>Chelicerata</taxon>
        <taxon>Arachnida</taxon>
        <taxon>Acari</taxon>
        <taxon>Acariformes</taxon>
        <taxon>Sarcoptiformes</taxon>
        <taxon>Astigmata</taxon>
        <taxon>Psoroptidia</taxon>
        <taxon>Sarcoptoidea</taxon>
        <taxon>Sarcoptidae</taxon>
        <taxon>Sarcoptinae</taxon>
        <taxon>Sarcoptes</taxon>
    </lineage>
</organism>
<dbReference type="EMBL" id="WVUK01000064">
    <property type="protein sequence ID" value="KAF7489482.1"/>
    <property type="molecule type" value="Genomic_DNA"/>
</dbReference>
<dbReference type="EnsemblMetazoa" id="SSS_7100s_mrna">
    <property type="protein sequence ID" value="KAF7489482.1"/>
    <property type="gene ID" value="SSS_7100"/>
</dbReference>
<reference evidence="1" key="2">
    <citation type="submission" date="2020-01" db="EMBL/GenBank/DDBJ databases">
        <authorList>
            <person name="Korhonen P.K.K."/>
            <person name="Guangxu M.G."/>
            <person name="Wang T.W."/>
            <person name="Stroehlein A.J.S."/>
            <person name="Young N.D."/>
            <person name="Ang C.-S.A."/>
            <person name="Fernando D.W.F."/>
            <person name="Lu H.L."/>
            <person name="Taylor S.T."/>
            <person name="Ehtesham M.E.M."/>
            <person name="Najaraj S.H.N."/>
            <person name="Harsha G.H.G."/>
            <person name="Madugundu A.M."/>
            <person name="Renuse S.R."/>
            <person name="Holt D.H."/>
            <person name="Pandey A.P."/>
            <person name="Papenfuss A.P."/>
            <person name="Gasser R.B.G."/>
            <person name="Fischer K.F."/>
        </authorList>
    </citation>
    <scope>NUCLEOTIDE SEQUENCE</scope>
    <source>
        <strain evidence="1">SSS_KF_BRIS2020</strain>
    </source>
</reference>
<protein>
    <submittedName>
        <fullName evidence="1 2">Uncharacterized protein</fullName>
    </submittedName>
</protein>
<evidence type="ECO:0000313" key="2">
    <source>
        <dbReference type="EnsemblMetazoa" id="KAF7489482.1"/>
    </source>
</evidence>
<keyword evidence="3" id="KW-1185">Reference proteome</keyword>
<reference evidence="3" key="1">
    <citation type="journal article" date="2020" name="PLoS Negl. Trop. Dis.">
        <title>High-quality nuclear genome for Sarcoptes scabiei-A critical resource for a neglected parasite.</title>
        <authorList>
            <person name="Korhonen P.K."/>
            <person name="Gasser R.B."/>
            <person name="Ma G."/>
            <person name="Wang T."/>
            <person name="Stroehlein A.J."/>
            <person name="Young N.D."/>
            <person name="Ang C.S."/>
            <person name="Fernando D.D."/>
            <person name="Lu H.C."/>
            <person name="Taylor S."/>
            <person name="Reynolds S.L."/>
            <person name="Mofiz E."/>
            <person name="Najaraj S.H."/>
            <person name="Gowda H."/>
            <person name="Madugundu A."/>
            <person name="Renuse S."/>
            <person name="Holt D."/>
            <person name="Pandey A."/>
            <person name="Papenfuss A.T."/>
            <person name="Fischer K."/>
        </authorList>
    </citation>
    <scope>NUCLEOTIDE SEQUENCE [LARGE SCALE GENOMIC DNA]</scope>
</reference>
<evidence type="ECO:0000313" key="1">
    <source>
        <dbReference type="EMBL" id="KAF7489482.1"/>
    </source>
</evidence>
<dbReference type="AlphaFoldDB" id="A0A834R3A5"/>